<sequence>MYQSDKTTYSRKESYSHMFLNSCIGRLIVLSGIIAALLFVAFFTVPSKEAMEMKITSSINECIEANYETKCDKIDDAVRNMTSLFTKADTVTDSKNMEDFCKYNNIEIYHHSLYSTARIHNNLNMEGIRVGIGIFGIVIPTVTFSDMILRVGPVRKDYNQKIIRNTYDDEDLGNNPDFGDTYN</sequence>
<dbReference type="RefSeq" id="WP_172177189.1">
    <property type="nucleotide sequence ID" value="NZ_CASGXV010000010.1"/>
</dbReference>
<dbReference type="Proteomes" id="UP001193734">
    <property type="component" value="Unassembled WGS sequence"/>
</dbReference>
<gene>
    <name evidence="2" type="ORF">HPS55_10805</name>
</gene>
<keyword evidence="1" id="KW-1133">Transmembrane helix</keyword>
<dbReference type="GeneID" id="82158253"/>
<evidence type="ECO:0000313" key="3">
    <source>
        <dbReference type="Proteomes" id="UP001193734"/>
    </source>
</evidence>
<accession>A0ABX2AZA8</accession>
<feature type="transmembrane region" description="Helical" evidence="1">
    <location>
        <begin position="24"/>
        <end position="45"/>
    </location>
</feature>
<organism evidence="2 3">
    <name type="scientific">Xylanibacter rodentium</name>
    <dbReference type="NCBI Taxonomy" id="2736289"/>
    <lineage>
        <taxon>Bacteria</taxon>
        <taxon>Pseudomonadati</taxon>
        <taxon>Bacteroidota</taxon>
        <taxon>Bacteroidia</taxon>
        <taxon>Bacteroidales</taxon>
        <taxon>Prevotellaceae</taxon>
        <taxon>Xylanibacter</taxon>
    </lineage>
</organism>
<evidence type="ECO:0000256" key="1">
    <source>
        <dbReference type="SAM" id="Phobius"/>
    </source>
</evidence>
<comment type="caution">
    <text evidence="2">The sequence shown here is derived from an EMBL/GenBank/DDBJ whole genome shotgun (WGS) entry which is preliminary data.</text>
</comment>
<name>A0ABX2AZA8_9BACT</name>
<protein>
    <recommendedName>
        <fullName evidence="4">DUF4359 domain-containing protein</fullName>
    </recommendedName>
</protein>
<proteinExistence type="predicted"/>
<keyword evidence="3" id="KW-1185">Reference proteome</keyword>
<dbReference type="EMBL" id="JABKKE010000018">
    <property type="protein sequence ID" value="NPE14803.1"/>
    <property type="molecule type" value="Genomic_DNA"/>
</dbReference>
<evidence type="ECO:0000313" key="2">
    <source>
        <dbReference type="EMBL" id="NPE14803.1"/>
    </source>
</evidence>
<keyword evidence="1" id="KW-0472">Membrane</keyword>
<evidence type="ECO:0008006" key="4">
    <source>
        <dbReference type="Google" id="ProtNLM"/>
    </source>
</evidence>
<reference evidence="2 3" key="1">
    <citation type="submission" date="2020-05" db="EMBL/GenBank/DDBJ databases">
        <title>Distinct polysaccharide utilization as determinants for interspecies competition between intestinal Prevotella spp.</title>
        <authorList>
            <person name="Galvez E.J.C."/>
            <person name="Iljazovic A."/>
            <person name="Strowig T."/>
        </authorList>
    </citation>
    <scope>NUCLEOTIDE SEQUENCE [LARGE SCALE GENOMIC DNA]</scope>
    <source>
        <strain evidence="2 3">PROD</strain>
    </source>
</reference>
<keyword evidence="1" id="KW-0812">Transmembrane</keyword>